<accession>A0A836C8E2</accession>
<dbReference type="SMART" id="SM00233">
    <property type="entry name" value="PH"/>
    <property type="match status" value="1"/>
</dbReference>
<dbReference type="OrthoDB" id="6108017at2759"/>
<feature type="domain" description="PH" evidence="8">
    <location>
        <begin position="1378"/>
        <end position="1472"/>
    </location>
</feature>
<dbReference type="PANTHER" id="PTHR13140">
    <property type="entry name" value="MYOSIN"/>
    <property type="match status" value="1"/>
</dbReference>
<evidence type="ECO:0000259" key="9">
    <source>
        <dbReference type="PROSITE" id="PS51456"/>
    </source>
</evidence>
<dbReference type="Gene3D" id="1.20.120.720">
    <property type="entry name" value="Myosin VI head, motor domain, U50 subdomain"/>
    <property type="match status" value="1"/>
</dbReference>
<dbReference type="InterPro" id="IPR001609">
    <property type="entry name" value="Myosin_head_motor_dom-like"/>
</dbReference>
<gene>
    <name evidence="10" type="ORF">JKP88DRAFT_351295</name>
</gene>
<evidence type="ECO:0000256" key="3">
    <source>
        <dbReference type="ARBA" id="ARBA00023123"/>
    </source>
</evidence>
<name>A0A836C8E2_9STRA</name>
<organism evidence="10 11">
    <name type="scientific">Tribonema minus</name>
    <dbReference type="NCBI Taxonomy" id="303371"/>
    <lineage>
        <taxon>Eukaryota</taxon>
        <taxon>Sar</taxon>
        <taxon>Stramenopiles</taxon>
        <taxon>Ochrophyta</taxon>
        <taxon>PX clade</taxon>
        <taxon>Xanthophyceae</taxon>
        <taxon>Tribonematales</taxon>
        <taxon>Tribonemataceae</taxon>
        <taxon>Tribonema</taxon>
    </lineage>
</organism>
<dbReference type="PRINTS" id="PR00193">
    <property type="entry name" value="MYOSINHEAVY"/>
</dbReference>
<sequence>MPETGGGAELQHFPAGSLVWAADSEGNWSQAKVVDQQEAALTITSGSRERTMDMKQEQVHMQNPKVVADMTALHHINEPGILHNLRVRSDLRNQRPYTYMGTILICVNPLRTVPDPPMSEFLDVSLDPEKPHPYAIAELAYHQMKLGSGGCTNQSIVVSGESGAGKTETSKIIIKYLAHRTKGGVGGLDQRVIESSPILESFGNAKTLRNANSSRFGKFLKLQFTKDTAALAGGYMETYLLEKSRVLSQARGERNFHILYELVAGADPALKRQLGLGSAQDYHILSQGGCIALDGVDDAAQFRDVVHAFGTVGLDAATQGQVWRLLAAVLHVACLAFDVEETAEGEVAAVPKEAQKAAGAEVAAVPKAAQQLIAELLGVSARDVSDLLTTRTMTTRGETFVKRSDPAGAAYARDAVAKALYESVFQWVVRTVSDSLGRGGGGKPQAGVEVGAASALPFIGVLDIFGFENFPRNELEQLLINFTNESLQDIFNKQVFVNEISLYKQEGIEVAVSPCPDNSACIRLLSAKPFGIISLLDTVCREPDPSDKRFCAALHARHARDAHFPAVHKKDANDSFMVRHYAGRVRYTVEGWMARNNDRVPEAFQLQLGCMHACATYTVGRNNDRAPEAFQRVLAAREAAEAVAADVLGASSMLAAREAAEAVAAVAASAAPALSASGRARGAAMRSSRSGLGLSTMALAKPTVAQGFMDSMAELARVLELTTCSFVRCIKPNADMAEGQFDRRYVLEQLQCLGILQTCEVLRVGLPTRVSYAELKDVLRGRVLKVGLPTRVSYAELKDVLRGHVGEAERLFAGEPEQVLISAVLWAFDVPSAAFRLGRTRVFFRAGQISALEGILKNGSAERGDWIVQRLKKALEDRKVAKAHAAEAQGLLAEAAAAVAGVTTGSSAQARGQDAGPSSALATLREYNGVLRRARGGVKVDQIQALLKASREAGLGTHAPQAAAALNEAASDATAKAQASKYVPPPLNEAASGATAKAQASKGAADALDSALAAAGVDSSERLAQRLGATLAMVAALRAELSGAAAAAADAANKCQAQECLALEAQRSAAKARDLAARIQEGCAQARAGSAAADSAAEQLRAALAGAGAAAAVCAERADAAAAAWARVRDVAAATNTQEREAAAAAAAAAEAAAAEKAAARKAARQREAAAAAAAGAAAATAVAVGAAGSSGSGAAAAGSSSSRGAAPMASVNPRGSAARKVAAAAASARVGAEKLTAADSDTSDTEDTLDESGNPEIVRPSISKQKSTLRAVLEEAERLAREESTTTLLAPLEKAPRPGMHMRAQSFGFSGSTSTTRTTNQFRSMTRMGQQPGYHSNNTSASSTPRPIDYTEVRRASQVAARQRESYKTKFVAALRADKVEGSLKKKTKVLDRWKARWFVLENTALEYYDKKALLGSDKKKTLPITSTSVTSATNLKDCFCVKTGDELWFLLAKDDAEKDKWMTAVNALIYALYVQRIAKWMTAISALVYALYVQSYRPPQDNYWEAEGATNMHGFFRAIEASTPQWVRAFPELDAPRTGDGVVPGEVVEVEQAIEKRSGAVFLRLADERGWVLLRSPHDMFPRLADERGWVLLRSPHGGCVLLRSPHRSTALFEQLRGDATVDNKLYGFLDPKMQPVPIYAGPGLKSKPTGDSLTPGCKVQAAMRFLPYDLSGMMFIKLADGRGWVPVRRNL</sequence>
<dbReference type="PROSITE" id="PS51456">
    <property type="entry name" value="MYOSIN_MOTOR"/>
    <property type="match status" value="1"/>
</dbReference>
<evidence type="ECO:0000259" key="8">
    <source>
        <dbReference type="PROSITE" id="PS50003"/>
    </source>
</evidence>
<feature type="compositionally biased region" description="Low complexity" evidence="7">
    <location>
        <begin position="1231"/>
        <end position="1241"/>
    </location>
</feature>
<dbReference type="Pfam" id="PF00063">
    <property type="entry name" value="Myosin_head"/>
    <property type="match status" value="1"/>
</dbReference>
<dbReference type="Gene3D" id="1.20.5.4820">
    <property type="match status" value="1"/>
</dbReference>
<keyword evidence="5 6" id="KW-0009">Actin-binding</keyword>
<feature type="binding site" evidence="6">
    <location>
        <begin position="160"/>
        <end position="167"/>
    </location>
    <ligand>
        <name>ATP</name>
        <dbReference type="ChEBI" id="CHEBI:30616"/>
    </ligand>
</feature>
<keyword evidence="10" id="KW-0378">Hydrolase</keyword>
<dbReference type="GO" id="GO:0016459">
    <property type="term" value="C:myosin complex"/>
    <property type="evidence" value="ECO:0007669"/>
    <property type="project" value="UniProtKB-KW"/>
</dbReference>
<evidence type="ECO:0000256" key="1">
    <source>
        <dbReference type="ARBA" id="ARBA00022741"/>
    </source>
</evidence>
<dbReference type="EMBL" id="JAFCMP010000543">
    <property type="protein sequence ID" value="KAG5175947.1"/>
    <property type="molecule type" value="Genomic_DNA"/>
</dbReference>
<protein>
    <submittedName>
        <fullName evidence="10">P-loop containing nucleoside triphosphate hydrolase protein</fullName>
    </submittedName>
</protein>
<dbReference type="GO" id="GO:0007015">
    <property type="term" value="P:actin filament organization"/>
    <property type="evidence" value="ECO:0007669"/>
    <property type="project" value="TreeGrafter"/>
</dbReference>
<keyword evidence="4 6" id="KW-0505">Motor protein</keyword>
<dbReference type="SUPFAM" id="SSF52540">
    <property type="entry name" value="P-loop containing nucleoside triphosphate hydrolases"/>
    <property type="match status" value="1"/>
</dbReference>
<dbReference type="PROSITE" id="PS50003">
    <property type="entry name" value="PH_DOMAIN"/>
    <property type="match status" value="1"/>
</dbReference>
<dbReference type="PANTHER" id="PTHR13140:SF845">
    <property type="entry name" value="MYOSIN-LIKE PROTEIN"/>
    <property type="match status" value="1"/>
</dbReference>
<dbReference type="Gene3D" id="2.30.29.30">
    <property type="entry name" value="Pleckstrin-homology domain (PH domain)/Phosphotyrosine-binding domain (PTB)"/>
    <property type="match status" value="1"/>
</dbReference>
<evidence type="ECO:0000256" key="5">
    <source>
        <dbReference type="ARBA" id="ARBA00023203"/>
    </source>
</evidence>
<feature type="region of interest" description="Actin-binding" evidence="6">
    <location>
        <begin position="712"/>
        <end position="734"/>
    </location>
</feature>
<proteinExistence type="inferred from homology"/>
<dbReference type="GO" id="GO:0016787">
    <property type="term" value="F:hydrolase activity"/>
    <property type="evidence" value="ECO:0007669"/>
    <property type="project" value="UniProtKB-KW"/>
</dbReference>
<dbReference type="InterPro" id="IPR001849">
    <property type="entry name" value="PH_domain"/>
</dbReference>
<dbReference type="InterPro" id="IPR011993">
    <property type="entry name" value="PH-like_dom_sf"/>
</dbReference>
<feature type="compositionally biased region" description="Acidic residues" evidence="7">
    <location>
        <begin position="1242"/>
        <end position="1251"/>
    </location>
</feature>
<comment type="caution">
    <text evidence="10">The sequence shown here is derived from an EMBL/GenBank/DDBJ whole genome shotgun (WGS) entry which is preliminary data.</text>
</comment>
<feature type="region of interest" description="Disordered" evidence="7">
    <location>
        <begin position="1231"/>
        <end position="1264"/>
    </location>
</feature>
<dbReference type="Proteomes" id="UP000664859">
    <property type="component" value="Unassembled WGS sequence"/>
</dbReference>
<evidence type="ECO:0000313" key="10">
    <source>
        <dbReference type="EMBL" id="KAG5175947.1"/>
    </source>
</evidence>
<evidence type="ECO:0000256" key="2">
    <source>
        <dbReference type="ARBA" id="ARBA00022840"/>
    </source>
</evidence>
<dbReference type="InterPro" id="IPR027417">
    <property type="entry name" value="P-loop_NTPase"/>
</dbReference>
<feature type="domain" description="Myosin motor" evidence="9">
    <location>
        <begin position="65"/>
        <end position="857"/>
    </location>
</feature>
<dbReference type="GO" id="GO:0005737">
    <property type="term" value="C:cytoplasm"/>
    <property type="evidence" value="ECO:0007669"/>
    <property type="project" value="TreeGrafter"/>
</dbReference>
<comment type="similarity">
    <text evidence="6">Belongs to the TRAFAC class myosin-kinesin ATPase superfamily. Myosin family.</text>
</comment>
<dbReference type="CDD" id="cd00821">
    <property type="entry name" value="PH"/>
    <property type="match status" value="1"/>
</dbReference>
<dbReference type="GO" id="GO:0000146">
    <property type="term" value="F:microfilament motor activity"/>
    <property type="evidence" value="ECO:0007669"/>
    <property type="project" value="TreeGrafter"/>
</dbReference>
<keyword evidence="2 6" id="KW-0067">ATP-binding</keyword>
<dbReference type="GO" id="GO:0016020">
    <property type="term" value="C:membrane"/>
    <property type="evidence" value="ECO:0007669"/>
    <property type="project" value="TreeGrafter"/>
</dbReference>
<evidence type="ECO:0000256" key="4">
    <source>
        <dbReference type="ARBA" id="ARBA00023175"/>
    </source>
</evidence>
<evidence type="ECO:0000313" key="11">
    <source>
        <dbReference type="Proteomes" id="UP000664859"/>
    </source>
</evidence>
<keyword evidence="1 6" id="KW-0547">Nucleotide-binding</keyword>
<dbReference type="Pfam" id="PF00169">
    <property type="entry name" value="PH"/>
    <property type="match status" value="1"/>
</dbReference>
<dbReference type="FunFam" id="1.10.10.820:FF:000001">
    <property type="entry name" value="Myosin heavy chain"/>
    <property type="match status" value="1"/>
</dbReference>
<evidence type="ECO:0000256" key="7">
    <source>
        <dbReference type="SAM" id="MobiDB-lite"/>
    </source>
</evidence>
<evidence type="ECO:0000256" key="6">
    <source>
        <dbReference type="PROSITE-ProRule" id="PRU00782"/>
    </source>
</evidence>
<dbReference type="GO" id="GO:0051015">
    <property type="term" value="F:actin filament binding"/>
    <property type="evidence" value="ECO:0007669"/>
    <property type="project" value="TreeGrafter"/>
</dbReference>
<dbReference type="SMART" id="SM00242">
    <property type="entry name" value="MYSc"/>
    <property type="match status" value="1"/>
</dbReference>
<dbReference type="Gene3D" id="1.10.10.820">
    <property type="match status" value="1"/>
</dbReference>
<keyword evidence="11" id="KW-1185">Reference proteome</keyword>
<dbReference type="InterPro" id="IPR036961">
    <property type="entry name" value="Kinesin_motor_dom_sf"/>
</dbReference>
<keyword evidence="3 6" id="KW-0518">Myosin</keyword>
<dbReference type="GO" id="GO:0005524">
    <property type="term" value="F:ATP binding"/>
    <property type="evidence" value="ECO:0007669"/>
    <property type="project" value="UniProtKB-UniRule"/>
</dbReference>
<dbReference type="Gene3D" id="1.20.58.530">
    <property type="match status" value="1"/>
</dbReference>
<dbReference type="SUPFAM" id="SSF50729">
    <property type="entry name" value="PH domain-like"/>
    <property type="match status" value="1"/>
</dbReference>
<reference evidence="10" key="1">
    <citation type="submission" date="2021-02" db="EMBL/GenBank/DDBJ databases">
        <title>First Annotated Genome of the Yellow-green Alga Tribonema minus.</title>
        <authorList>
            <person name="Mahan K.M."/>
        </authorList>
    </citation>
    <scope>NUCLEOTIDE SEQUENCE</scope>
    <source>
        <strain evidence="10">UTEX B ZZ1240</strain>
    </source>
</reference>
<dbReference type="Gene3D" id="3.40.850.10">
    <property type="entry name" value="Kinesin motor domain"/>
    <property type="match status" value="2"/>
</dbReference>